<proteinExistence type="predicted"/>
<dbReference type="Pfam" id="PF02992">
    <property type="entry name" value="Transposase_21"/>
    <property type="match status" value="1"/>
</dbReference>
<dbReference type="Proteomes" id="UP001151760">
    <property type="component" value="Unassembled WGS sequence"/>
</dbReference>
<protein>
    <submittedName>
        <fullName evidence="1">Formin-like protein 18</fullName>
    </submittedName>
</protein>
<comment type="caution">
    <text evidence="1">The sequence shown here is derived from an EMBL/GenBank/DDBJ whole genome shotgun (WGS) entry which is preliminary data.</text>
</comment>
<evidence type="ECO:0000313" key="1">
    <source>
        <dbReference type="EMBL" id="GJS52789.1"/>
    </source>
</evidence>
<gene>
    <name evidence="1" type="ORF">Tco_0626151</name>
</gene>
<reference evidence="1" key="2">
    <citation type="submission" date="2022-01" db="EMBL/GenBank/DDBJ databases">
        <authorList>
            <person name="Yamashiro T."/>
            <person name="Shiraishi A."/>
            <person name="Satake H."/>
            <person name="Nakayama K."/>
        </authorList>
    </citation>
    <scope>NUCLEOTIDE SEQUENCE</scope>
</reference>
<name>A0ABQ4WIT0_9ASTR</name>
<accession>A0ABQ4WIT0</accession>
<organism evidence="1 2">
    <name type="scientific">Tanacetum coccineum</name>
    <dbReference type="NCBI Taxonomy" id="301880"/>
    <lineage>
        <taxon>Eukaryota</taxon>
        <taxon>Viridiplantae</taxon>
        <taxon>Streptophyta</taxon>
        <taxon>Embryophyta</taxon>
        <taxon>Tracheophyta</taxon>
        <taxon>Spermatophyta</taxon>
        <taxon>Magnoliopsida</taxon>
        <taxon>eudicotyledons</taxon>
        <taxon>Gunneridae</taxon>
        <taxon>Pentapetalae</taxon>
        <taxon>asterids</taxon>
        <taxon>campanulids</taxon>
        <taxon>Asterales</taxon>
        <taxon>Asteraceae</taxon>
        <taxon>Asteroideae</taxon>
        <taxon>Anthemideae</taxon>
        <taxon>Anthemidinae</taxon>
        <taxon>Tanacetum</taxon>
    </lineage>
</organism>
<evidence type="ECO:0000313" key="2">
    <source>
        <dbReference type="Proteomes" id="UP001151760"/>
    </source>
</evidence>
<sequence>MKSCSPACYFDVVTRTFGKFAPSQLKTLWKKAGVKTLDVATNTELSMRALLLWTISDFPARSSLSGLVGSGLKGLSCPYIYDETPSTRMNGKSHLTSTFALILLSIIFCVASRSIIESDMLIAEDQLVFYLEDPSRSHHWKVVQRGQSSNEFGDKESSLWMQCCSRQQLIDVALTANLEDLEYTQLSGAVPSTEEHLSGPNAKQVEKGMELQFKGQYRNRKNKFKDEMFVSRGWYENPVKMRNFPPPGKSLSEWHELCDHFTSNAFGILQ</sequence>
<dbReference type="EMBL" id="BQNB010008679">
    <property type="protein sequence ID" value="GJS52789.1"/>
    <property type="molecule type" value="Genomic_DNA"/>
</dbReference>
<reference evidence="1" key="1">
    <citation type="journal article" date="2022" name="Int. J. Mol. Sci.">
        <title>Draft Genome of Tanacetum Coccineum: Genomic Comparison of Closely Related Tanacetum-Family Plants.</title>
        <authorList>
            <person name="Yamashiro T."/>
            <person name="Shiraishi A."/>
            <person name="Nakayama K."/>
            <person name="Satake H."/>
        </authorList>
    </citation>
    <scope>NUCLEOTIDE SEQUENCE</scope>
</reference>
<keyword evidence="2" id="KW-1185">Reference proteome</keyword>
<dbReference type="InterPro" id="IPR004242">
    <property type="entry name" value="Transposase_21"/>
</dbReference>